<evidence type="ECO:0000313" key="4">
    <source>
        <dbReference type="Proteomes" id="UP001583177"/>
    </source>
</evidence>
<dbReference type="InterPro" id="IPR011009">
    <property type="entry name" value="Kinase-like_dom_sf"/>
</dbReference>
<dbReference type="Gene3D" id="3.90.1200.10">
    <property type="match status" value="1"/>
</dbReference>
<comment type="caution">
    <text evidence="3">The sequence shown here is derived from an EMBL/GenBank/DDBJ whole genome shotgun (WGS) entry which is preliminary data.</text>
</comment>
<sequence length="283" mass="31825">MESSKPFNDRLWIRLLVLLAFKTATQKHANRLTPLTSQPGRVISISPRCCIKSTPFTRLAEASAMLFVARHTTSVPVPRVYSAFERDGRAYIVMERIDGENLADGWNGRPGESKARILEQLKAIVEELRAIKPPPGVGAGVANVDGGPIFDHRLPCRSLWGPFPTIRDFHQELRGGIAVADIQDDASSPGVKRMAEFHEKASQGPVFTHGDLSSLNILVRGDRVVGIVDWETAGWYPPYWEYTSAKHPNPQNRWWQDEVDRFITPVPEALEVEAIRRRFFGDF</sequence>
<feature type="signal peptide" evidence="1">
    <location>
        <begin position="1"/>
        <end position="27"/>
    </location>
</feature>
<feature type="domain" description="Aminoglycoside phosphotransferase" evidence="2">
    <location>
        <begin position="59"/>
        <end position="260"/>
    </location>
</feature>
<dbReference type="SUPFAM" id="SSF56112">
    <property type="entry name" value="Protein kinase-like (PK-like)"/>
    <property type="match status" value="1"/>
</dbReference>
<dbReference type="PANTHER" id="PTHR21310:SF55">
    <property type="entry name" value="AMINOGLYCOSIDE PHOSPHOTRANSFERASE DOMAIN-CONTAINING PROTEIN"/>
    <property type="match status" value="1"/>
</dbReference>
<reference evidence="3 4" key="1">
    <citation type="journal article" date="2024" name="IMA Fungus">
        <title>IMA Genome - F19 : A genome assembly and annotation guide to empower mycologists, including annotated draft genome sequences of Ceratocystis pirilliformis, Diaporthe australafricana, Fusarium ophioides, Paecilomyces lecythidis, and Sporothrix stenoceras.</title>
        <authorList>
            <person name="Aylward J."/>
            <person name="Wilson A.M."/>
            <person name="Visagie C.M."/>
            <person name="Spraker J."/>
            <person name="Barnes I."/>
            <person name="Buitendag C."/>
            <person name="Ceriani C."/>
            <person name="Del Mar Angel L."/>
            <person name="du Plessis D."/>
            <person name="Fuchs T."/>
            <person name="Gasser K."/>
            <person name="Kramer D."/>
            <person name="Li W."/>
            <person name="Munsamy K."/>
            <person name="Piso A."/>
            <person name="Price J.L."/>
            <person name="Sonnekus B."/>
            <person name="Thomas C."/>
            <person name="van der Nest A."/>
            <person name="van Dijk A."/>
            <person name="van Heerden A."/>
            <person name="van Vuuren N."/>
            <person name="Yilmaz N."/>
            <person name="Duong T.A."/>
            <person name="van der Merwe N.A."/>
            <person name="Wingfield M.J."/>
            <person name="Wingfield B.D."/>
        </authorList>
    </citation>
    <scope>NUCLEOTIDE SEQUENCE [LARGE SCALE GENOMIC DNA]</scope>
    <source>
        <strain evidence="3 4">CMW 18300</strain>
    </source>
</reference>
<accession>A0ABR3WT66</accession>
<name>A0ABR3WT66_9PEZI</name>
<dbReference type="Proteomes" id="UP001583177">
    <property type="component" value="Unassembled WGS sequence"/>
</dbReference>
<dbReference type="Gene3D" id="3.30.200.150">
    <property type="match status" value="1"/>
</dbReference>
<protein>
    <recommendedName>
        <fullName evidence="2">Aminoglycoside phosphotransferase domain-containing protein</fullName>
    </recommendedName>
</protein>
<evidence type="ECO:0000259" key="2">
    <source>
        <dbReference type="Pfam" id="PF01636"/>
    </source>
</evidence>
<keyword evidence="4" id="KW-1185">Reference proteome</keyword>
<proteinExistence type="predicted"/>
<gene>
    <name evidence="3" type="ORF">Daus18300_006569</name>
</gene>
<dbReference type="InterPro" id="IPR002575">
    <property type="entry name" value="Aminoglycoside_PTrfase"/>
</dbReference>
<evidence type="ECO:0000256" key="1">
    <source>
        <dbReference type="SAM" id="SignalP"/>
    </source>
</evidence>
<evidence type="ECO:0000313" key="3">
    <source>
        <dbReference type="EMBL" id="KAL1866866.1"/>
    </source>
</evidence>
<keyword evidence="1" id="KW-0732">Signal</keyword>
<feature type="chain" id="PRO_5045988379" description="Aminoglycoside phosphotransferase domain-containing protein" evidence="1">
    <location>
        <begin position="28"/>
        <end position="283"/>
    </location>
</feature>
<dbReference type="InterPro" id="IPR051678">
    <property type="entry name" value="AGP_Transferase"/>
</dbReference>
<dbReference type="PANTHER" id="PTHR21310">
    <property type="entry name" value="AMINOGLYCOSIDE PHOSPHOTRANSFERASE-RELATED-RELATED"/>
    <property type="match status" value="1"/>
</dbReference>
<dbReference type="CDD" id="cd05120">
    <property type="entry name" value="APH_ChoK_like"/>
    <property type="match status" value="1"/>
</dbReference>
<dbReference type="Pfam" id="PF01636">
    <property type="entry name" value="APH"/>
    <property type="match status" value="1"/>
</dbReference>
<dbReference type="EMBL" id="JAWRVE010000053">
    <property type="protein sequence ID" value="KAL1866866.1"/>
    <property type="molecule type" value="Genomic_DNA"/>
</dbReference>
<organism evidence="3 4">
    <name type="scientific">Diaporthe australafricana</name>
    <dbReference type="NCBI Taxonomy" id="127596"/>
    <lineage>
        <taxon>Eukaryota</taxon>
        <taxon>Fungi</taxon>
        <taxon>Dikarya</taxon>
        <taxon>Ascomycota</taxon>
        <taxon>Pezizomycotina</taxon>
        <taxon>Sordariomycetes</taxon>
        <taxon>Sordariomycetidae</taxon>
        <taxon>Diaporthales</taxon>
        <taxon>Diaporthaceae</taxon>
        <taxon>Diaporthe</taxon>
    </lineage>
</organism>